<dbReference type="RefSeq" id="WP_387131558.1">
    <property type="nucleotide sequence ID" value="NZ_JBIATK010000010.1"/>
</dbReference>
<sequence>MTTTTQWIFTLSAGLPAALLALRTLRFERPALGTGAEHRLLRRIEHEQKKIEGMEDNCPPETSLKKARLQRELAAIDHVVTSDSEDWLIARAALICLFPMAVIVAIQLNSTPGSGQAWMAVALWWLVIVLLLPAVNVRARLSARRSLYVRLGNRDDLPKIPEVSPWPLISRTPRRMLVRKWITEATRHAGNDVSLVTNADIARINAAIAEWSANPWWKPVHRRICAVSARLGQA</sequence>
<feature type="transmembrane region" description="Helical" evidence="1">
    <location>
        <begin position="118"/>
        <end position="137"/>
    </location>
</feature>
<dbReference type="Proteomes" id="UP001602089">
    <property type="component" value="Unassembled WGS sequence"/>
</dbReference>
<proteinExistence type="predicted"/>
<evidence type="ECO:0000313" key="2">
    <source>
        <dbReference type="EMBL" id="MFF4026353.1"/>
    </source>
</evidence>
<name>A0ABW6TJR9_9NOCA</name>
<organism evidence="2 3">
    <name type="scientific">Nocardia elegans</name>
    <dbReference type="NCBI Taxonomy" id="300029"/>
    <lineage>
        <taxon>Bacteria</taxon>
        <taxon>Bacillati</taxon>
        <taxon>Actinomycetota</taxon>
        <taxon>Actinomycetes</taxon>
        <taxon>Mycobacteriales</taxon>
        <taxon>Nocardiaceae</taxon>
        <taxon>Nocardia</taxon>
    </lineage>
</organism>
<protein>
    <recommendedName>
        <fullName evidence="4">DUF2207 domain-containing protein</fullName>
    </recommendedName>
</protein>
<dbReference type="EMBL" id="JBIATK010000010">
    <property type="protein sequence ID" value="MFF4026353.1"/>
    <property type="molecule type" value="Genomic_DNA"/>
</dbReference>
<comment type="caution">
    <text evidence="2">The sequence shown here is derived from an EMBL/GenBank/DDBJ whole genome shotgun (WGS) entry which is preliminary data.</text>
</comment>
<evidence type="ECO:0000313" key="3">
    <source>
        <dbReference type="Proteomes" id="UP001602089"/>
    </source>
</evidence>
<reference evidence="2 3" key="1">
    <citation type="submission" date="2024-10" db="EMBL/GenBank/DDBJ databases">
        <title>The Natural Products Discovery Center: Release of the First 8490 Sequenced Strains for Exploring Actinobacteria Biosynthetic Diversity.</title>
        <authorList>
            <person name="Kalkreuter E."/>
            <person name="Kautsar S.A."/>
            <person name="Yang D."/>
            <person name="Bader C.D."/>
            <person name="Teijaro C.N."/>
            <person name="Fluegel L."/>
            <person name="Davis C.M."/>
            <person name="Simpson J.R."/>
            <person name="Lauterbach L."/>
            <person name="Steele A.D."/>
            <person name="Gui C."/>
            <person name="Meng S."/>
            <person name="Li G."/>
            <person name="Viehrig K."/>
            <person name="Ye F."/>
            <person name="Su P."/>
            <person name="Kiefer A.F."/>
            <person name="Nichols A."/>
            <person name="Cepeda A.J."/>
            <person name="Yan W."/>
            <person name="Fan B."/>
            <person name="Jiang Y."/>
            <person name="Adhikari A."/>
            <person name="Zheng C.-J."/>
            <person name="Schuster L."/>
            <person name="Cowan T.M."/>
            <person name="Smanski M.J."/>
            <person name="Chevrette M.G."/>
            <person name="De Carvalho L.P.S."/>
            <person name="Shen B."/>
        </authorList>
    </citation>
    <scope>NUCLEOTIDE SEQUENCE [LARGE SCALE GENOMIC DNA]</scope>
    <source>
        <strain evidence="2 3">NPDC001867</strain>
    </source>
</reference>
<keyword evidence="1" id="KW-1133">Transmembrane helix</keyword>
<accession>A0ABW6TJR9</accession>
<keyword evidence="1" id="KW-0472">Membrane</keyword>
<keyword evidence="1" id="KW-0812">Transmembrane</keyword>
<keyword evidence="3" id="KW-1185">Reference proteome</keyword>
<evidence type="ECO:0000256" key="1">
    <source>
        <dbReference type="SAM" id="Phobius"/>
    </source>
</evidence>
<evidence type="ECO:0008006" key="4">
    <source>
        <dbReference type="Google" id="ProtNLM"/>
    </source>
</evidence>
<feature type="transmembrane region" description="Helical" evidence="1">
    <location>
        <begin position="88"/>
        <end position="106"/>
    </location>
</feature>
<gene>
    <name evidence="2" type="ORF">ACFYY5_26235</name>
</gene>